<sequence length="159" mass="17231">MRAPAFLSCSSSDRCEPACCCAPSTSYGENCTSFQEPRRAQEEDRQASQRSATSKQIVSDTPSQEDADREPCAEAASAAPSDGIMAIYQQFRHLWARSAQPAHSGHCRNRSRSYTLPSQPPPQPQQPQPPPAAPLQHFEALQQPLPILLPLFGLSAAAA</sequence>
<keyword evidence="3" id="KW-1185">Reference proteome</keyword>
<evidence type="ECO:0000313" key="3">
    <source>
        <dbReference type="Proteomes" id="UP001491310"/>
    </source>
</evidence>
<feature type="compositionally biased region" description="Pro residues" evidence="1">
    <location>
        <begin position="118"/>
        <end position="133"/>
    </location>
</feature>
<feature type="compositionally biased region" description="Basic and acidic residues" evidence="1">
    <location>
        <begin position="36"/>
        <end position="47"/>
    </location>
</feature>
<dbReference type="EMBL" id="JALJOT010000001">
    <property type="protein sequence ID" value="KAK9918592.1"/>
    <property type="molecule type" value="Genomic_DNA"/>
</dbReference>
<evidence type="ECO:0000256" key="1">
    <source>
        <dbReference type="SAM" id="MobiDB-lite"/>
    </source>
</evidence>
<reference evidence="2 3" key="1">
    <citation type="journal article" date="2024" name="Nat. Commun.">
        <title>Phylogenomics reveals the evolutionary origins of lichenization in chlorophyte algae.</title>
        <authorList>
            <person name="Puginier C."/>
            <person name="Libourel C."/>
            <person name="Otte J."/>
            <person name="Skaloud P."/>
            <person name="Haon M."/>
            <person name="Grisel S."/>
            <person name="Petersen M."/>
            <person name="Berrin J.G."/>
            <person name="Delaux P.M."/>
            <person name="Dal Grande F."/>
            <person name="Keller J."/>
        </authorList>
    </citation>
    <scope>NUCLEOTIDE SEQUENCE [LARGE SCALE GENOMIC DNA]</scope>
    <source>
        <strain evidence="2 3">SAG 216-7</strain>
    </source>
</reference>
<gene>
    <name evidence="2" type="ORF">WJX75_005202</name>
</gene>
<organism evidence="2 3">
    <name type="scientific">Coccomyxa subellipsoidea</name>
    <dbReference type="NCBI Taxonomy" id="248742"/>
    <lineage>
        <taxon>Eukaryota</taxon>
        <taxon>Viridiplantae</taxon>
        <taxon>Chlorophyta</taxon>
        <taxon>core chlorophytes</taxon>
        <taxon>Trebouxiophyceae</taxon>
        <taxon>Trebouxiophyceae incertae sedis</taxon>
        <taxon>Coccomyxaceae</taxon>
        <taxon>Coccomyxa</taxon>
    </lineage>
</organism>
<dbReference type="Proteomes" id="UP001491310">
    <property type="component" value="Unassembled WGS sequence"/>
</dbReference>
<proteinExistence type="predicted"/>
<feature type="compositionally biased region" description="Polar residues" evidence="1">
    <location>
        <begin position="48"/>
        <end position="62"/>
    </location>
</feature>
<comment type="caution">
    <text evidence="2">The sequence shown here is derived from an EMBL/GenBank/DDBJ whole genome shotgun (WGS) entry which is preliminary data.</text>
</comment>
<evidence type="ECO:0000313" key="2">
    <source>
        <dbReference type="EMBL" id="KAK9918592.1"/>
    </source>
</evidence>
<name>A0ABR2Z323_9CHLO</name>
<feature type="region of interest" description="Disordered" evidence="1">
    <location>
        <begin position="27"/>
        <end position="79"/>
    </location>
</feature>
<feature type="region of interest" description="Disordered" evidence="1">
    <location>
        <begin position="102"/>
        <end position="135"/>
    </location>
</feature>
<protein>
    <submittedName>
        <fullName evidence="2">Uncharacterized protein</fullName>
    </submittedName>
</protein>
<accession>A0ABR2Z323</accession>